<keyword evidence="4" id="KW-0255">Endonuclease</keyword>
<name>A0ABY4KG51_9FLAO</name>
<dbReference type="Gene3D" id="3.30.2310.20">
    <property type="entry name" value="RelE-like"/>
    <property type="match status" value="1"/>
</dbReference>
<evidence type="ECO:0000313" key="8">
    <source>
        <dbReference type="Proteomes" id="UP000830583"/>
    </source>
</evidence>
<dbReference type="PANTHER" id="PTHR38039">
    <property type="entry name" value="TOXIN YOEB"/>
    <property type="match status" value="1"/>
</dbReference>
<evidence type="ECO:0000256" key="1">
    <source>
        <dbReference type="ARBA" id="ARBA00008172"/>
    </source>
</evidence>
<dbReference type="SUPFAM" id="SSF143011">
    <property type="entry name" value="RelE-like"/>
    <property type="match status" value="1"/>
</dbReference>
<keyword evidence="8" id="KW-1185">Reference proteome</keyword>
<sequence length="93" mass="11021">MGRYRIEITENAKKDFLKHKKSGNKAVLNKIDKIYKELKEHPYTGTGKPEPLKHEFQGLWSRRINQKDRLIYEVKEDIVTVYVLSAMGHYDDK</sequence>
<dbReference type="InterPro" id="IPR009614">
    <property type="entry name" value="YoeB_toxin"/>
</dbReference>
<dbReference type="InterPro" id="IPR035093">
    <property type="entry name" value="RelE/ParE_toxin_dom_sf"/>
</dbReference>
<keyword evidence="3" id="KW-0540">Nuclease</keyword>
<dbReference type="EMBL" id="CP096205">
    <property type="protein sequence ID" value="UPQ79767.1"/>
    <property type="molecule type" value="Genomic_DNA"/>
</dbReference>
<protein>
    <recommendedName>
        <fullName evidence="6">Putative mRNA interferase YoeB</fullName>
    </recommendedName>
</protein>
<evidence type="ECO:0000256" key="6">
    <source>
        <dbReference type="ARBA" id="ARBA00030388"/>
    </source>
</evidence>
<dbReference type="Proteomes" id="UP000830583">
    <property type="component" value="Chromosome"/>
</dbReference>
<reference evidence="7" key="1">
    <citation type="submission" date="2022-04" db="EMBL/GenBank/DDBJ databases">
        <title>Consumption of N2O by Flavobacterium azooxidireducens sp. nov. isolated from Decomposing Leaf Litter of Phragmites australis (Cav.).</title>
        <authorList>
            <person name="Behrendt U."/>
            <person name="Spanner T."/>
            <person name="Augustin J."/>
            <person name="Horn M.A."/>
            <person name="Kolb S."/>
            <person name="Ulrich A."/>
        </authorList>
    </citation>
    <scope>NUCLEOTIDE SEQUENCE</scope>
    <source>
        <strain evidence="7">IGB 4-14</strain>
    </source>
</reference>
<gene>
    <name evidence="7" type="ORF">M0M57_02770</name>
</gene>
<dbReference type="Pfam" id="PF06769">
    <property type="entry name" value="YoeB_toxin"/>
    <property type="match status" value="1"/>
</dbReference>
<evidence type="ECO:0000256" key="4">
    <source>
        <dbReference type="ARBA" id="ARBA00022759"/>
    </source>
</evidence>
<dbReference type="RefSeq" id="WP_248435166.1">
    <property type="nucleotide sequence ID" value="NZ_CP096205.1"/>
</dbReference>
<organism evidence="7 8">
    <name type="scientific">Flavobacterium azooxidireducens</name>
    <dbReference type="NCBI Taxonomy" id="1871076"/>
    <lineage>
        <taxon>Bacteria</taxon>
        <taxon>Pseudomonadati</taxon>
        <taxon>Bacteroidota</taxon>
        <taxon>Flavobacteriia</taxon>
        <taxon>Flavobacteriales</taxon>
        <taxon>Flavobacteriaceae</taxon>
        <taxon>Flavobacterium</taxon>
    </lineage>
</organism>
<dbReference type="PANTHER" id="PTHR38039:SF1">
    <property type="entry name" value="TOXIN YOEB"/>
    <property type="match status" value="1"/>
</dbReference>
<keyword evidence="5" id="KW-0378">Hydrolase</keyword>
<dbReference type="NCBIfam" id="TIGR02116">
    <property type="entry name" value="toxin_Txe_YoeB"/>
    <property type="match status" value="1"/>
</dbReference>
<evidence type="ECO:0000256" key="3">
    <source>
        <dbReference type="ARBA" id="ARBA00022722"/>
    </source>
</evidence>
<comment type="similarity">
    <text evidence="1">Belongs to the YoeB family.</text>
</comment>
<evidence type="ECO:0000256" key="2">
    <source>
        <dbReference type="ARBA" id="ARBA00022649"/>
    </source>
</evidence>
<proteinExistence type="inferred from homology"/>
<keyword evidence="2" id="KW-1277">Toxin-antitoxin system</keyword>
<accession>A0ABY4KG51</accession>
<evidence type="ECO:0000256" key="5">
    <source>
        <dbReference type="ARBA" id="ARBA00022801"/>
    </source>
</evidence>
<dbReference type="NCBIfam" id="TIGR02385">
    <property type="entry name" value="RelE_StbE"/>
    <property type="match status" value="1"/>
</dbReference>
<dbReference type="InterPro" id="IPR007712">
    <property type="entry name" value="RelE/ParE_toxin"/>
</dbReference>
<evidence type="ECO:0000313" key="7">
    <source>
        <dbReference type="EMBL" id="UPQ79767.1"/>
    </source>
</evidence>